<name>A0AAV9HXY2_9PEZI</name>
<dbReference type="InterPro" id="IPR001138">
    <property type="entry name" value="Zn2Cys6_DnaBD"/>
</dbReference>
<sequence>MLRRSHKKSRAGCLECKRRHVKCDEQRPKCIICTLSDRECSYASTSSSQMPTPQAPTSTASSSPGPSSISSIGAIPEVTASPSPSNPASSFTTPGPGSFGDAAPVPGVPIPDLGQPSSLYQDVNLAHMELLIRFKFADHVPELNVDMHDFSSRLLLKCALEAPYLMHQMLAASARHLAVLEPGRADFFLDHAMHLQTRAVSIYNETAAKAQINKSNCSALLLFCSLLGRHLLADMLAKRDENFVTFLDRYLQFLSISHGLKAMSMSAWDLLLESDIRHLVLWALNLSQAVPQGDQCDEIQRLVAESPDLDPSSKEACARAVGYLQVGFDSILGGDVRNQRYLMIFMWPASVPEEFTSLLEQRRAEAIAIMGYWALYLHCSKDVWHVGDSGAHLLKSIARYLGPAWHQWLSWPLAVLASTS</sequence>
<dbReference type="EMBL" id="MU864938">
    <property type="protein sequence ID" value="KAK4465551.1"/>
    <property type="molecule type" value="Genomic_DNA"/>
</dbReference>
<dbReference type="GO" id="GO:0001228">
    <property type="term" value="F:DNA-binding transcription activator activity, RNA polymerase II-specific"/>
    <property type="evidence" value="ECO:0007669"/>
    <property type="project" value="TreeGrafter"/>
</dbReference>
<dbReference type="GO" id="GO:0008270">
    <property type="term" value="F:zinc ion binding"/>
    <property type="evidence" value="ECO:0007669"/>
    <property type="project" value="InterPro"/>
</dbReference>
<dbReference type="Pfam" id="PF00172">
    <property type="entry name" value="Zn_clus"/>
    <property type="match status" value="1"/>
</dbReference>
<evidence type="ECO:0000313" key="4">
    <source>
        <dbReference type="EMBL" id="KAK4465551.1"/>
    </source>
</evidence>
<feature type="compositionally biased region" description="Low complexity" evidence="2">
    <location>
        <begin position="43"/>
        <end position="94"/>
    </location>
</feature>
<evidence type="ECO:0000256" key="1">
    <source>
        <dbReference type="ARBA" id="ARBA00023242"/>
    </source>
</evidence>
<dbReference type="SMART" id="SM00066">
    <property type="entry name" value="GAL4"/>
    <property type="match status" value="1"/>
</dbReference>
<dbReference type="PROSITE" id="PS50048">
    <property type="entry name" value="ZN2_CY6_FUNGAL_2"/>
    <property type="match status" value="1"/>
</dbReference>
<keyword evidence="1" id="KW-0539">Nucleus</keyword>
<proteinExistence type="predicted"/>
<organism evidence="4 5">
    <name type="scientific">Cladorrhinum samala</name>
    <dbReference type="NCBI Taxonomy" id="585594"/>
    <lineage>
        <taxon>Eukaryota</taxon>
        <taxon>Fungi</taxon>
        <taxon>Dikarya</taxon>
        <taxon>Ascomycota</taxon>
        <taxon>Pezizomycotina</taxon>
        <taxon>Sordariomycetes</taxon>
        <taxon>Sordariomycetidae</taxon>
        <taxon>Sordariales</taxon>
        <taxon>Podosporaceae</taxon>
        <taxon>Cladorrhinum</taxon>
    </lineage>
</organism>
<dbReference type="InterPro" id="IPR036864">
    <property type="entry name" value="Zn2-C6_fun-type_DNA-bd_sf"/>
</dbReference>
<comment type="caution">
    <text evidence="4">The sequence shown here is derived from an EMBL/GenBank/DDBJ whole genome shotgun (WGS) entry which is preliminary data.</text>
</comment>
<reference evidence="4" key="1">
    <citation type="journal article" date="2023" name="Mol. Phylogenet. Evol.">
        <title>Genome-scale phylogeny and comparative genomics of the fungal order Sordariales.</title>
        <authorList>
            <person name="Hensen N."/>
            <person name="Bonometti L."/>
            <person name="Westerberg I."/>
            <person name="Brannstrom I.O."/>
            <person name="Guillou S."/>
            <person name="Cros-Aarteil S."/>
            <person name="Calhoun S."/>
            <person name="Haridas S."/>
            <person name="Kuo A."/>
            <person name="Mondo S."/>
            <person name="Pangilinan J."/>
            <person name="Riley R."/>
            <person name="LaButti K."/>
            <person name="Andreopoulos B."/>
            <person name="Lipzen A."/>
            <person name="Chen C."/>
            <person name="Yan M."/>
            <person name="Daum C."/>
            <person name="Ng V."/>
            <person name="Clum A."/>
            <person name="Steindorff A."/>
            <person name="Ohm R.A."/>
            <person name="Martin F."/>
            <person name="Silar P."/>
            <person name="Natvig D.O."/>
            <person name="Lalanne C."/>
            <person name="Gautier V."/>
            <person name="Ament-Velasquez S.L."/>
            <person name="Kruys A."/>
            <person name="Hutchinson M.I."/>
            <person name="Powell A.J."/>
            <person name="Barry K."/>
            <person name="Miller A.N."/>
            <person name="Grigoriev I.V."/>
            <person name="Debuchy R."/>
            <person name="Gladieux P."/>
            <person name="Hiltunen Thoren M."/>
            <person name="Johannesson H."/>
        </authorList>
    </citation>
    <scope>NUCLEOTIDE SEQUENCE</scope>
    <source>
        <strain evidence="4">PSN324</strain>
    </source>
</reference>
<feature type="region of interest" description="Disordered" evidence="2">
    <location>
        <begin position="43"/>
        <end position="107"/>
    </location>
</feature>
<keyword evidence="5" id="KW-1185">Reference proteome</keyword>
<dbReference type="Gene3D" id="4.10.240.10">
    <property type="entry name" value="Zn(2)-C6 fungal-type DNA-binding domain"/>
    <property type="match status" value="1"/>
</dbReference>
<accession>A0AAV9HXY2</accession>
<dbReference type="InterPro" id="IPR053157">
    <property type="entry name" value="Sterol_Uptake_Regulator"/>
</dbReference>
<dbReference type="Proteomes" id="UP001321749">
    <property type="component" value="Unassembled WGS sequence"/>
</dbReference>
<reference evidence="4" key="2">
    <citation type="submission" date="2023-06" db="EMBL/GenBank/DDBJ databases">
        <authorList>
            <consortium name="Lawrence Berkeley National Laboratory"/>
            <person name="Mondo S.J."/>
            <person name="Hensen N."/>
            <person name="Bonometti L."/>
            <person name="Westerberg I."/>
            <person name="Brannstrom I.O."/>
            <person name="Guillou S."/>
            <person name="Cros-Aarteil S."/>
            <person name="Calhoun S."/>
            <person name="Haridas S."/>
            <person name="Kuo A."/>
            <person name="Pangilinan J."/>
            <person name="Riley R."/>
            <person name="Labutti K."/>
            <person name="Andreopoulos B."/>
            <person name="Lipzen A."/>
            <person name="Chen C."/>
            <person name="Yanf M."/>
            <person name="Daum C."/>
            <person name="Ng V."/>
            <person name="Clum A."/>
            <person name="Steindorff A."/>
            <person name="Ohm R."/>
            <person name="Martin F."/>
            <person name="Silar P."/>
            <person name="Natvig D."/>
            <person name="Lalanne C."/>
            <person name="Gautier V."/>
            <person name="Ament-Velasquez S.L."/>
            <person name="Kruys A."/>
            <person name="Hutchinson M.I."/>
            <person name="Powell A.J."/>
            <person name="Barry K."/>
            <person name="Miller A.N."/>
            <person name="Grigoriev I.V."/>
            <person name="Debuchy R."/>
            <person name="Gladieux P."/>
            <person name="Thoren M.H."/>
            <person name="Johannesson H."/>
        </authorList>
    </citation>
    <scope>NUCLEOTIDE SEQUENCE</scope>
    <source>
        <strain evidence="4">PSN324</strain>
    </source>
</reference>
<evidence type="ECO:0000259" key="3">
    <source>
        <dbReference type="PROSITE" id="PS50048"/>
    </source>
</evidence>
<dbReference type="SUPFAM" id="SSF57701">
    <property type="entry name" value="Zn2/Cys6 DNA-binding domain"/>
    <property type="match status" value="1"/>
</dbReference>
<feature type="domain" description="Zn(2)-C6 fungal-type" evidence="3">
    <location>
        <begin position="12"/>
        <end position="42"/>
    </location>
</feature>
<gene>
    <name evidence="4" type="ORF">QBC42DRAFT_7542</name>
</gene>
<dbReference type="CDD" id="cd00067">
    <property type="entry name" value="GAL4"/>
    <property type="match status" value="1"/>
</dbReference>
<dbReference type="AlphaFoldDB" id="A0AAV9HXY2"/>
<dbReference type="PROSITE" id="PS00463">
    <property type="entry name" value="ZN2_CY6_FUNGAL_1"/>
    <property type="match status" value="1"/>
</dbReference>
<protein>
    <recommendedName>
        <fullName evidence="3">Zn(2)-C6 fungal-type domain-containing protein</fullName>
    </recommendedName>
</protein>
<evidence type="ECO:0000256" key="2">
    <source>
        <dbReference type="SAM" id="MobiDB-lite"/>
    </source>
</evidence>
<dbReference type="PANTHER" id="PTHR47784">
    <property type="entry name" value="STEROL UPTAKE CONTROL PROTEIN 2"/>
    <property type="match status" value="1"/>
</dbReference>
<evidence type="ECO:0000313" key="5">
    <source>
        <dbReference type="Proteomes" id="UP001321749"/>
    </source>
</evidence>
<dbReference type="PANTHER" id="PTHR47784:SF4">
    <property type="entry name" value="ZN(II)2CYS6 TRANSCRIPTION FACTOR (EUROFUNG)"/>
    <property type="match status" value="1"/>
</dbReference>